<dbReference type="AlphaFoldDB" id="A0AAV0HYQ7"/>
<accession>A0AAV0HYQ7</accession>
<dbReference type="Proteomes" id="UP001154282">
    <property type="component" value="Unassembled WGS sequence"/>
</dbReference>
<sequence>MDVCLSSPKVAPEFYRASKDAILLYEAVFPVKAIDGADGFQNSHQMQQFESAKFSIDQNLSGDTPSRRYGSRGNIRDNVALLVDLIRAIFTDTPLRKECIRTISNVSPY</sequence>
<organism evidence="1 2">
    <name type="scientific">Linum tenue</name>
    <dbReference type="NCBI Taxonomy" id="586396"/>
    <lineage>
        <taxon>Eukaryota</taxon>
        <taxon>Viridiplantae</taxon>
        <taxon>Streptophyta</taxon>
        <taxon>Embryophyta</taxon>
        <taxon>Tracheophyta</taxon>
        <taxon>Spermatophyta</taxon>
        <taxon>Magnoliopsida</taxon>
        <taxon>eudicotyledons</taxon>
        <taxon>Gunneridae</taxon>
        <taxon>Pentapetalae</taxon>
        <taxon>rosids</taxon>
        <taxon>fabids</taxon>
        <taxon>Malpighiales</taxon>
        <taxon>Linaceae</taxon>
        <taxon>Linum</taxon>
    </lineage>
</organism>
<comment type="caution">
    <text evidence="1">The sequence shown here is derived from an EMBL/GenBank/DDBJ whole genome shotgun (WGS) entry which is preliminary data.</text>
</comment>
<keyword evidence="2" id="KW-1185">Reference proteome</keyword>
<evidence type="ECO:0000313" key="2">
    <source>
        <dbReference type="Proteomes" id="UP001154282"/>
    </source>
</evidence>
<proteinExistence type="predicted"/>
<name>A0AAV0HYQ7_9ROSI</name>
<evidence type="ECO:0000313" key="1">
    <source>
        <dbReference type="EMBL" id="CAI0390460.1"/>
    </source>
</evidence>
<dbReference type="EMBL" id="CAMGYJ010000003">
    <property type="protein sequence ID" value="CAI0390460.1"/>
    <property type="molecule type" value="Genomic_DNA"/>
</dbReference>
<protein>
    <submittedName>
        <fullName evidence="1">Uncharacterized protein</fullName>
    </submittedName>
</protein>
<reference evidence="1" key="1">
    <citation type="submission" date="2022-08" db="EMBL/GenBank/DDBJ databases">
        <authorList>
            <person name="Gutierrez-Valencia J."/>
        </authorList>
    </citation>
    <scope>NUCLEOTIDE SEQUENCE</scope>
</reference>
<gene>
    <name evidence="1" type="ORF">LITE_LOCUS6742</name>
</gene>